<organism evidence="1 2">
    <name type="scientific">Saccharopolyspora shandongensis</name>
    <dbReference type="NCBI Taxonomy" id="418495"/>
    <lineage>
        <taxon>Bacteria</taxon>
        <taxon>Bacillati</taxon>
        <taxon>Actinomycetota</taxon>
        <taxon>Actinomycetes</taxon>
        <taxon>Pseudonocardiales</taxon>
        <taxon>Pseudonocardiaceae</taxon>
        <taxon>Saccharopolyspora</taxon>
    </lineage>
</organism>
<proteinExistence type="predicted"/>
<sequence length="156" mass="17824">MARQRDREQHAAKVAIWYEDGAPKYVNTSGLPIWSVEVLFNGASVPAERGCWPPAPDPVDADRLMGSDLGSQWMNSIRDAAERMKQKRYDDESEKSVSLRFPKMTPLTIVFTDGNNRRWRRDLDGTLSEIKQPSRFSVQLAGIRRLPSRVVHKIRS</sequence>
<dbReference type="AlphaFoldDB" id="A0A1H3TME2"/>
<gene>
    <name evidence="1" type="ORF">SAMN05216215_108729</name>
</gene>
<evidence type="ECO:0000313" key="2">
    <source>
        <dbReference type="Proteomes" id="UP000199529"/>
    </source>
</evidence>
<name>A0A1H3TME2_9PSEU</name>
<accession>A0A1H3TME2</accession>
<protein>
    <submittedName>
        <fullName evidence="1">Uncharacterized protein</fullName>
    </submittedName>
</protein>
<evidence type="ECO:0000313" key="1">
    <source>
        <dbReference type="EMBL" id="SDZ51414.1"/>
    </source>
</evidence>
<dbReference type="EMBL" id="FNOK01000087">
    <property type="protein sequence ID" value="SDZ51414.1"/>
    <property type="molecule type" value="Genomic_DNA"/>
</dbReference>
<dbReference type="Proteomes" id="UP000199529">
    <property type="component" value="Unassembled WGS sequence"/>
</dbReference>
<reference evidence="2" key="1">
    <citation type="submission" date="2016-10" db="EMBL/GenBank/DDBJ databases">
        <authorList>
            <person name="Varghese N."/>
            <person name="Submissions S."/>
        </authorList>
    </citation>
    <scope>NUCLEOTIDE SEQUENCE [LARGE SCALE GENOMIC DNA]</scope>
    <source>
        <strain evidence="2">CGMCC 4.3530</strain>
    </source>
</reference>
<keyword evidence="2" id="KW-1185">Reference proteome</keyword>